<organism evidence="14 15">
    <name type="scientific">Dillenia turbinata</name>
    <dbReference type="NCBI Taxonomy" id="194707"/>
    <lineage>
        <taxon>Eukaryota</taxon>
        <taxon>Viridiplantae</taxon>
        <taxon>Streptophyta</taxon>
        <taxon>Embryophyta</taxon>
        <taxon>Tracheophyta</taxon>
        <taxon>Spermatophyta</taxon>
        <taxon>Magnoliopsida</taxon>
        <taxon>eudicotyledons</taxon>
        <taxon>Gunneridae</taxon>
        <taxon>Pentapetalae</taxon>
        <taxon>Dilleniales</taxon>
        <taxon>Dilleniaceae</taxon>
        <taxon>Dillenia</taxon>
    </lineage>
</organism>
<comment type="catalytic activity">
    <reaction evidence="1">
        <text>S-ubiquitinyl-[E2 ubiquitin-conjugating enzyme]-L-cysteine + [acceptor protein]-L-lysine = [E2 ubiquitin-conjugating enzyme]-L-cysteine + N(6)-ubiquitinyl-[acceptor protein]-L-lysine.</text>
        <dbReference type="EC" id="2.3.2.27"/>
    </reaction>
</comment>
<dbReference type="InterPro" id="IPR018957">
    <property type="entry name" value="Znf_C3HC4_RING-type"/>
</dbReference>
<dbReference type="GO" id="GO:0061630">
    <property type="term" value="F:ubiquitin protein ligase activity"/>
    <property type="evidence" value="ECO:0007669"/>
    <property type="project" value="UniProtKB-EC"/>
</dbReference>
<sequence>MQRSKLGDGGAKHGKKHKVAMKHLVVYMSYSNGCSCRRPVSFSAPMRLCTYSFRLFQVEVLTDSAGIFSFTLAVVYIDKLREEPSCAICLEICFEPNTTPCGHGFCKKCLRSAADKCGKRCPKCRKLISNGRSCTVNTVLWNTIQLLFPQEVEARKAAAVASNSQERAAKNKSPIRNNHGNENQHRHIRFLRESNRGEGSSNGQEGELRRLRNGSLRNRSTRASRHSSRDVSERRRTEMPEQDVDVALALWLQREEFMEAFEGTDEPERPLGKSQFKNHCF</sequence>
<evidence type="ECO:0000313" key="14">
    <source>
        <dbReference type="EMBL" id="KAK6921376.1"/>
    </source>
</evidence>
<keyword evidence="10" id="KW-0539">Nucleus</keyword>
<dbReference type="GO" id="GO:0035861">
    <property type="term" value="C:site of double-strand break"/>
    <property type="evidence" value="ECO:0007669"/>
    <property type="project" value="TreeGrafter"/>
</dbReference>
<dbReference type="InterPro" id="IPR013083">
    <property type="entry name" value="Znf_RING/FYVE/PHD"/>
</dbReference>
<evidence type="ECO:0000313" key="15">
    <source>
        <dbReference type="Proteomes" id="UP001370490"/>
    </source>
</evidence>
<proteinExistence type="predicted"/>
<dbReference type="Proteomes" id="UP001370490">
    <property type="component" value="Unassembled WGS sequence"/>
</dbReference>
<dbReference type="InterPro" id="IPR017907">
    <property type="entry name" value="Znf_RING_CS"/>
</dbReference>
<keyword evidence="15" id="KW-1185">Reference proteome</keyword>
<protein>
    <recommendedName>
        <fullName evidence="3">RING-type E3 ubiquitin transferase</fullName>
        <ecNumber evidence="3">2.3.2.27</ecNumber>
    </recommendedName>
</protein>
<keyword evidence="4" id="KW-0808">Transferase</keyword>
<feature type="compositionally biased region" description="Basic and acidic residues" evidence="12">
    <location>
        <begin position="227"/>
        <end position="239"/>
    </location>
</feature>
<evidence type="ECO:0000256" key="9">
    <source>
        <dbReference type="ARBA" id="ARBA00022833"/>
    </source>
</evidence>
<evidence type="ECO:0000256" key="5">
    <source>
        <dbReference type="ARBA" id="ARBA00022723"/>
    </source>
</evidence>
<comment type="subcellular location">
    <subcellularLocation>
        <location evidence="2">Nucleus</location>
    </subcellularLocation>
</comment>
<dbReference type="GO" id="GO:0031491">
    <property type="term" value="F:nucleosome binding"/>
    <property type="evidence" value="ECO:0007669"/>
    <property type="project" value="TreeGrafter"/>
</dbReference>
<feature type="domain" description="RING-type" evidence="13">
    <location>
        <begin position="86"/>
        <end position="125"/>
    </location>
</feature>
<dbReference type="GO" id="GO:0005634">
    <property type="term" value="C:nucleus"/>
    <property type="evidence" value="ECO:0007669"/>
    <property type="project" value="UniProtKB-SubCell"/>
</dbReference>
<dbReference type="PANTHER" id="PTHR23328:SF0">
    <property type="entry name" value="RING-TYPE DOMAIN-CONTAINING PROTEIN"/>
    <property type="match status" value="1"/>
</dbReference>
<keyword evidence="8" id="KW-0833">Ubl conjugation pathway</keyword>
<keyword evidence="9" id="KW-0862">Zinc</keyword>
<dbReference type="PROSITE" id="PS50089">
    <property type="entry name" value="ZF_RING_2"/>
    <property type="match status" value="1"/>
</dbReference>
<evidence type="ECO:0000256" key="10">
    <source>
        <dbReference type="ARBA" id="ARBA00023242"/>
    </source>
</evidence>
<dbReference type="GO" id="GO:0006302">
    <property type="term" value="P:double-strand break repair"/>
    <property type="evidence" value="ECO:0007669"/>
    <property type="project" value="TreeGrafter"/>
</dbReference>
<feature type="region of interest" description="Disordered" evidence="12">
    <location>
        <begin position="161"/>
        <end position="240"/>
    </location>
</feature>
<dbReference type="EMBL" id="JBAMMX010000020">
    <property type="protein sequence ID" value="KAK6921376.1"/>
    <property type="molecule type" value="Genomic_DNA"/>
</dbReference>
<dbReference type="AlphaFoldDB" id="A0AAN8Z1R5"/>
<comment type="caution">
    <text evidence="14">The sequence shown here is derived from an EMBL/GenBank/DDBJ whole genome shotgun (WGS) entry which is preliminary data.</text>
</comment>
<evidence type="ECO:0000256" key="7">
    <source>
        <dbReference type="ARBA" id="ARBA00022771"/>
    </source>
</evidence>
<dbReference type="InterPro" id="IPR051657">
    <property type="entry name" value="RNF168/RNF169_E3_ubiq-ligase"/>
</dbReference>
<evidence type="ECO:0000256" key="6">
    <source>
        <dbReference type="ARBA" id="ARBA00022763"/>
    </source>
</evidence>
<dbReference type="InterPro" id="IPR001841">
    <property type="entry name" value="Znf_RING"/>
</dbReference>
<evidence type="ECO:0000256" key="1">
    <source>
        <dbReference type="ARBA" id="ARBA00000900"/>
    </source>
</evidence>
<name>A0AAN8Z1R5_9MAGN</name>
<gene>
    <name evidence="14" type="ORF">RJ641_015054</name>
</gene>
<dbReference type="PANTHER" id="PTHR23328">
    <property type="entry name" value="RING-TYPE DOMAIN-CONTAINING PROTEIN"/>
    <property type="match status" value="1"/>
</dbReference>
<keyword evidence="5" id="KW-0479">Metal-binding</keyword>
<dbReference type="Pfam" id="PF00097">
    <property type="entry name" value="zf-C3HC4"/>
    <property type="match status" value="1"/>
</dbReference>
<feature type="compositionally biased region" description="Basic and acidic residues" evidence="12">
    <location>
        <begin position="182"/>
        <end position="196"/>
    </location>
</feature>
<evidence type="ECO:0000256" key="3">
    <source>
        <dbReference type="ARBA" id="ARBA00012483"/>
    </source>
</evidence>
<evidence type="ECO:0000256" key="12">
    <source>
        <dbReference type="SAM" id="MobiDB-lite"/>
    </source>
</evidence>
<dbReference type="GO" id="GO:0008270">
    <property type="term" value="F:zinc ion binding"/>
    <property type="evidence" value="ECO:0007669"/>
    <property type="project" value="UniProtKB-KW"/>
</dbReference>
<dbReference type="SUPFAM" id="SSF57850">
    <property type="entry name" value="RING/U-box"/>
    <property type="match status" value="1"/>
</dbReference>
<feature type="region of interest" description="Disordered" evidence="12">
    <location>
        <begin position="262"/>
        <end position="281"/>
    </location>
</feature>
<dbReference type="Gene3D" id="3.30.40.10">
    <property type="entry name" value="Zinc/RING finger domain, C3HC4 (zinc finger)"/>
    <property type="match status" value="1"/>
</dbReference>
<evidence type="ECO:0000256" key="11">
    <source>
        <dbReference type="PROSITE-ProRule" id="PRU00175"/>
    </source>
</evidence>
<dbReference type="SMART" id="SM00184">
    <property type="entry name" value="RING"/>
    <property type="match status" value="1"/>
</dbReference>
<accession>A0AAN8Z1R5</accession>
<keyword evidence="7 11" id="KW-0863">Zinc-finger</keyword>
<reference evidence="14 15" key="1">
    <citation type="submission" date="2023-12" db="EMBL/GenBank/DDBJ databases">
        <title>A high-quality genome assembly for Dillenia turbinata (Dilleniales).</title>
        <authorList>
            <person name="Chanderbali A."/>
        </authorList>
    </citation>
    <scope>NUCLEOTIDE SEQUENCE [LARGE SCALE GENOMIC DNA]</scope>
    <source>
        <strain evidence="14">LSX21</strain>
        <tissue evidence="14">Leaf</tissue>
    </source>
</reference>
<evidence type="ECO:0000256" key="2">
    <source>
        <dbReference type="ARBA" id="ARBA00004123"/>
    </source>
</evidence>
<dbReference type="EC" id="2.3.2.27" evidence="3"/>
<dbReference type="PROSITE" id="PS00518">
    <property type="entry name" value="ZF_RING_1"/>
    <property type="match status" value="1"/>
</dbReference>
<evidence type="ECO:0000256" key="8">
    <source>
        <dbReference type="ARBA" id="ARBA00022786"/>
    </source>
</evidence>
<evidence type="ECO:0000259" key="13">
    <source>
        <dbReference type="PROSITE" id="PS50089"/>
    </source>
</evidence>
<keyword evidence="6" id="KW-0227">DNA damage</keyword>
<evidence type="ECO:0000256" key="4">
    <source>
        <dbReference type="ARBA" id="ARBA00022679"/>
    </source>
</evidence>